<feature type="domain" description="HTH lacI-type" evidence="4">
    <location>
        <begin position="5"/>
        <end position="59"/>
    </location>
</feature>
<keyword evidence="1" id="KW-0805">Transcription regulation</keyword>
<evidence type="ECO:0000313" key="6">
    <source>
        <dbReference type="Proteomes" id="UP000598971"/>
    </source>
</evidence>
<organism evidence="5 6">
    <name type="scientific">Limnovirga soli</name>
    <dbReference type="NCBI Taxonomy" id="2656915"/>
    <lineage>
        <taxon>Bacteria</taxon>
        <taxon>Pseudomonadati</taxon>
        <taxon>Bacteroidota</taxon>
        <taxon>Chitinophagia</taxon>
        <taxon>Chitinophagales</taxon>
        <taxon>Chitinophagaceae</taxon>
        <taxon>Limnovirga</taxon>
    </lineage>
</organism>
<sequence>MKHNTTLKKISSILDISISTVSRALKDHPDISDKTKKKVLELAETLEYEPNTYAINLRTNNSKVFTLIVPNITNFFYDSFISAIEEESRKNGYSLMILQTLDDTETELKNLKLCRLNRVSGVFACISPNTTDVSPFLKLDELDIPVIFFDKVPAYEECNKICVADTQASKLAAEAIIQKGRKKTFALFGNNNLSITKKRVAAFTATFEQHNMSNKLVIDYAMSAEEARNKTLSLLKNKKAADTIFCMSDEILTGVMKALQELHLKIPTEIAVVSISNGDIPKLYYPEITYAETSGYKLGKLAFTRMMACLSGSTFIQELTVESVLIEGGSL</sequence>
<gene>
    <name evidence="5" type="ORF">GD597_00055</name>
</gene>
<evidence type="ECO:0000256" key="1">
    <source>
        <dbReference type="ARBA" id="ARBA00023015"/>
    </source>
</evidence>
<evidence type="ECO:0000259" key="4">
    <source>
        <dbReference type="PROSITE" id="PS50932"/>
    </source>
</evidence>
<keyword evidence="6" id="KW-1185">Reference proteome</keyword>
<dbReference type="AlphaFoldDB" id="A0A8J8FC57"/>
<dbReference type="Pfam" id="PF00356">
    <property type="entry name" value="LacI"/>
    <property type="match status" value="1"/>
</dbReference>
<keyword evidence="2" id="KW-0238">DNA-binding</keyword>
<dbReference type="GO" id="GO:0000976">
    <property type="term" value="F:transcription cis-regulatory region binding"/>
    <property type="evidence" value="ECO:0007669"/>
    <property type="project" value="TreeGrafter"/>
</dbReference>
<accession>A0A8J8FC57</accession>
<dbReference type="Gene3D" id="1.10.260.40">
    <property type="entry name" value="lambda repressor-like DNA-binding domains"/>
    <property type="match status" value="1"/>
</dbReference>
<reference evidence="5" key="1">
    <citation type="submission" date="2019-10" db="EMBL/GenBank/DDBJ databases">
        <title>Draft genome sequence of Panacibacter sp. KCS-6.</title>
        <authorList>
            <person name="Yim K.J."/>
        </authorList>
    </citation>
    <scope>NUCLEOTIDE SEQUENCE</scope>
    <source>
        <strain evidence="5">KCS-6</strain>
    </source>
</reference>
<dbReference type="InterPro" id="IPR010982">
    <property type="entry name" value="Lambda_DNA-bd_dom_sf"/>
</dbReference>
<dbReference type="CDD" id="cd01392">
    <property type="entry name" value="HTH_LacI"/>
    <property type="match status" value="1"/>
</dbReference>
<dbReference type="Proteomes" id="UP000598971">
    <property type="component" value="Unassembled WGS sequence"/>
</dbReference>
<dbReference type="SUPFAM" id="SSF47413">
    <property type="entry name" value="lambda repressor-like DNA-binding domains"/>
    <property type="match status" value="1"/>
</dbReference>
<dbReference type="SUPFAM" id="SSF53822">
    <property type="entry name" value="Periplasmic binding protein-like I"/>
    <property type="match status" value="1"/>
</dbReference>
<keyword evidence="3" id="KW-0804">Transcription</keyword>
<dbReference type="Gene3D" id="3.40.50.2300">
    <property type="match status" value="2"/>
</dbReference>
<evidence type="ECO:0000256" key="2">
    <source>
        <dbReference type="ARBA" id="ARBA00023125"/>
    </source>
</evidence>
<dbReference type="CDD" id="cd06267">
    <property type="entry name" value="PBP1_LacI_sugar_binding-like"/>
    <property type="match status" value="1"/>
</dbReference>
<dbReference type="InterPro" id="IPR000843">
    <property type="entry name" value="HTH_LacI"/>
</dbReference>
<name>A0A8J8FC57_9BACT</name>
<comment type="caution">
    <text evidence="5">The sequence shown here is derived from an EMBL/GenBank/DDBJ whole genome shotgun (WGS) entry which is preliminary data.</text>
</comment>
<proteinExistence type="predicted"/>
<dbReference type="PROSITE" id="PS50932">
    <property type="entry name" value="HTH_LACI_2"/>
    <property type="match status" value="1"/>
</dbReference>
<dbReference type="EMBL" id="WHPF01000001">
    <property type="protein sequence ID" value="NNV53828.1"/>
    <property type="molecule type" value="Genomic_DNA"/>
</dbReference>
<dbReference type="PANTHER" id="PTHR30146:SF109">
    <property type="entry name" value="HTH-TYPE TRANSCRIPTIONAL REGULATOR GALS"/>
    <property type="match status" value="1"/>
</dbReference>
<dbReference type="InterPro" id="IPR001761">
    <property type="entry name" value="Peripla_BP/Lac1_sug-bd_dom"/>
</dbReference>
<dbReference type="GO" id="GO:0003700">
    <property type="term" value="F:DNA-binding transcription factor activity"/>
    <property type="evidence" value="ECO:0007669"/>
    <property type="project" value="TreeGrafter"/>
</dbReference>
<evidence type="ECO:0000256" key="3">
    <source>
        <dbReference type="ARBA" id="ARBA00023163"/>
    </source>
</evidence>
<dbReference type="SMART" id="SM00354">
    <property type="entry name" value="HTH_LACI"/>
    <property type="match status" value="1"/>
</dbReference>
<dbReference type="RefSeq" id="WP_171605747.1">
    <property type="nucleotide sequence ID" value="NZ_WHPF01000001.1"/>
</dbReference>
<dbReference type="InterPro" id="IPR028082">
    <property type="entry name" value="Peripla_BP_I"/>
</dbReference>
<evidence type="ECO:0000313" key="5">
    <source>
        <dbReference type="EMBL" id="NNV53828.1"/>
    </source>
</evidence>
<dbReference type="Pfam" id="PF00532">
    <property type="entry name" value="Peripla_BP_1"/>
    <property type="match status" value="1"/>
</dbReference>
<dbReference type="PANTHER" id="PTHR30146">
    <property type="entry name" value="LACI-RELATED TRANSCRIPTIONAL REPRESSOR"/>
    <property type="match status" value="1"/>
</dbReference>
<protein>
    <submittedName>
        <fullName evidence="5">Substrate-binding domain-containing protein</fullName>
    </submittedName>
</protein>